<keyword evidence="2" id="KW-1185">Reference proteome</keyword>
<sequence>MAAAAMSSASGMSVATSSSANFIATLDSEEGWGWNPDERIKGFAGDATFLKFSQMGVSLGQKEYYRIKVYNGPATYKNYYIKTRQEPLQEILFFAKRQHHHSSLCTNVSLTRNSDTGDWMLRVFPVYSSSGVECKRAIIKEHIALGLNNMTMLRFIRKSDGKIDIIYARDSKLLCVIDFTDMSANLTSHYTKQQTSVMITCIASAFLLTYHNTQSGLKFKPGSFPPALTGRAITRLNEICRRNETNCLFLTPIYRANTDTLIYQLKTHLKNKIFDIYVKGYADLNCIEIIGSEVENNIFVAEVFRLEQANGFNKFSIILNRTQRSGYLVLCDKLKQLNYVSCNNDAITSIDLALHPTPTLKLYDKLSLHLALVLEIGGNEIKIQKSRKSEQLEPDQLAAAICAGIINRLRFQPRWDNQLLPAIRTERSRAR</sequence>
<dbReference type="AlphaFoldDB" id="A0A7J7J8N6"/>
<protein>
    <submittedName>
        <fullName evidence="1">Uncharacterized protein</fullName>
    </submittedName>
</protein>
<dbReference type="Proteomes" id="UP000593567">
    <property type="component" value="Unassembled WGS sequence"/>
</dbReference>
<accession>A0A7J7J8N6</accession>
<evidence type="ECO:0000313" key="2">
    <source>
        <dbReference type="Proteomes" id="UP000593567"/>
    </source>
</evidence>
<gene>
    <name evidence="1" type="ORF">EB796_019350</name>
</gene>
<comment type="caution">
    <text evidence="1">The sequence shown here is derived from an EMBL/GenBank/DDBJ whole genome shotgun (WGS) entry which is preliminary data.</text>
</comment>
<dbReference type="EMBL" id="VXIV02002864">
    <property type="protein sequence ID" value="KAF6022337.1"/>
    <property type="molecule type" value="Genomic_DNA"/>
</dbReference>
<proteinExistence type="predicted"/>
<organism evidence="1 2">
    <name type="scientific">Bugula neritina</name>
    <name type="common">Brown bryozoan</name>
    <name type="synonym">Sertularia neritina</name>
    <dbReference type="NCBI Taxonomy" id="10212"/>
    <lineage>
        <taxon>Eukaryota</taxon>
        <taxon>Metazoa</taxon>
        <taxon>Spiralia</taxon>
        <taxon>Lophotrochozoa</taxon>
        <taxon>Bryozoa</taxon>
        <taxon>Gymnolaemata</taxon>
        <taxon>Cheilostomatida</taxon>
        <taxon>Flustrina</taxon>
        <taxon>Buguloidea</taxon>
        <taxon>Bugulidae</taxon>
        <taxon>Bugula</taxon>
    </lineage>
</organism>
<name>A0A7J7J8N6_BUGNE</name>
<evidence type="ECO:0000313" key="1">
    <source>
        <dbReference type="EMBL" id="KAF6022337.1"/>
    </source>
</evidence>
<reference evidence="1" key="1">
    <citation type="submission" date="2020-06" db="EMBL/GenBank/DDBJ databases">
        <title>Draft genome of Bugula neritina, a colonial animal packing powerful symbionts and potential medicines.</title>
        <authorList>
            <person name="Rayko M."/>
        </authorList>
    </citation>
    <scope>NUCLEOTIDE SEQUENCE [LARGE SCALE GENOMIC DNA]</scope>
    <source>
        <strain evidence="1">Kwan_BN1</strain>
    </source>
</reference>